<proteinExistence type="predicted"/>
<keyword evidence="3" id="KW-1185">Reference proteome</keyword>
<dbReference type="EMBL" id="VLKI01000007">
    <property type="protein sequence ID" value="TWH85781.1"/>
    <property type="molecule type" value="Genomic_DNA"/>
</dbReference>
<dbReference type="GeneID" id="65403892"/>
<dbReference type="PANTHER" id="PTHR11895">
    <property type="entry name" value="TRANSAMIDASE"/>
    <property type="match status" value="1"/>
</dbReference>
<dbReference type="PANTHER" id="PTHR11895:SF176">
    <property type="entry name" value="AMIDASE AMID-RELATED"/>
    <property type="match status" value="1"/>
</dbReference>
<comment type="caution">
    <text evidence="2">The sequence shown here is derived from an EMBL/GenBank/DDBJ whole genome shotgun (WGS) entry which is preliminary data.</text>
</comment>
<dbReference type="InterPro" id="IPR023631">
    <property type="entry name" value="Amidase_dom"/>
</dbReference>
<feature type="domain" description="Amidase" evidence="1">
    <location>
        <begin position="29"/>
        <end position="452"/>
    </location>
</feature>
<accession>A0A562JRK7</accession>
<organism evidence="2 3">
    <name type="scientific">Cytobacillus oceanisediminis</name>
    <dbReference type="NCBI Taxonomy" id="665099"/>
    <lineage>
        <taxon>Bacteria</taxon>
        <taxon>Bacillati</taxon>
        <taxon>Bacillota</taxon>
        <taxon>Bacilli</taxon>
        <taxon>Bacillales</taxon>
        <taxon>Bacillaceae</taxon>
        <taxon>Cytobacillus</taxon>
    </lineage>
</organism>
<evidence type="ECO:0000259" key="1">
    <source>
        <dbReference type="Pfam" id="PF01425"/>
    </source>
</evidence>
<dbReference type="AlphaFoldDB" id="A0A562JRK7"/>
<dbReference type="OrthoDB" id="9811471at2"/>
<dbReference type="Proteomes" id="UP000318667">
    <property type="component" value="Unassembled WGS sequence"/>
</dbReference>
<dbReference type="Pfam" id="PF01425">
    <property type="entry name" value="Amidase"/>
    <property type="match status" value="1"/>
</dbReference>
<dbReference type="SUPFAM" id="SSF75304">
    <property type="entry name" value="Amidase signature (AS) enzymes"/>
    <property type="match status" value="1"/>
</dbReference>
<sequence length="464" mass="51025">MAGNKVEFLEWSFTKLSESIRTKEISPVEVVEESIKYIEQTNTKINAFITVMYDEAAEKAKKAESEILRGEYKGTLHGVPIGLKDIIYTKGTRTTFGAERYKDFIPNMNAEIVNKLDVSGAIIIGKQNLHQFAYGTTGDRSFFGPTLNPKNTEKVTGGSSAGGAAAVAADMCYASIGSDTGGSIRIPASFCGIVGMKPTYGLVSKHGSMALSWSLDHLGPMTKTVKDNALLLNAIAGYDSKDPQSDKSQPTIDFSSLLGKSIKNLRIGVPSSFYFDIIQEEVLEKFEKVIDLLKSQGVEIVPVKLEHMDELLISQQVVISTESFTSLENEVSEAPEMIDDEVRSRILGGMLTQASDYIRMLRMKNFGIEMFKNAMRDIDLMVTPTICALPSDIEQRVVYFDEKKEHPRIFARLTGPTNTVGFPSLSVPGGKSSNGLPIGIQFIGRPYEETTLYQVGYALEQLIN</sequence>
<protein>
    <submittedName>
        <fullName evidence="2">Aspartyl-tRNA(Asn)/glutamyl-tRNA(Gln) amidotransferase subunit A</fullName>
    </submittedName>
</protein>
<dbReference type="InterPro" id="IPR000120">
    <property type="entry name" value="Amidase"/>
</dbReference>
<dbReference type="GO" id="GO:0016740">
    <property type="term" value="F:transferase activity"/>
    <property type="evidence" value="ECO:0007669"/>
    <property type="project" value="UniProtKB-KW"/>
</dbReference>
<reference evidence="2 3" key="1">
    <citation type="journal article" date="2015" name="Stand. Genomic Sci.">
        <title>Genomic Encyclopedia of Bacterial and Archaeal Type Strains, Phase III: the genomes of soil and plant-associated and newly described type strains.</title>
        <authorList>
            <person name="Whitman W.B."/>
            <person name="Woyke T."/>
            <person name="Klenk H.P."/>
            <person name="Zhou Y."/>
            <person name="Lilburn T.G."/>
            <person name="Beck B.J."/>
            <person name="De Vos P."/>
            <person name="Vandamme P."/>
            <person name="Eisen J.A."/>
            <person name="Garrity G."/>
            <person name="Hugenholtz P."/>
            <person name="Kyrpides N.C."/>
        </authorList>
    </citation>
    <scope>NUCLEOTIDE SEQUENCE [LARGE SCALE GENOMIC DNA]</scope>
    <source>
        <strain evidence="2 3">CGMCC 1.10115</strain>
    </source>
</reference>
<dbReference type="Gene3D" id="3.90.1300.10">
    <property type="entry name" value="Amidase signature (AS) domain"/>
    <property type="match status" value="1"/>
</dbReference>
<gene>
    <name evidence="2" type="ORF">IQ19_02722</name>
</gene>
<evidence type="ECO:0000313" key="2">
    <source>
        <dbReference type="EMBL" id="TWH85781.1"/>
    </source>
</evidence>
<evidence type="ECO:0000313" key="3">
    <source>
        <dbReference type="Proteomes" id="UP000318667"/>
    </source>
</evidence>
<dbReference type="InterPro" id="IPR036928">
    <property type="entry name" value="AS_sf"/>
</dbReference>
<keyword evidence="2" id="KW-0808">Transferase</keyword>
<name>A0A562JRK7_9BACI</name>
<dbReference type="RefSeq" id="WP_144542864.1">
    <property type="nucleotide sequence ID" value="NZ_CBCSDC010000012.1"/>
</dbReference>